<dbReference type="CDD" id="cd01991">
    <property type="entry name" value="Asn_synthase_B_C"/>
    <property type="match status" value="1"/>
</dbReference>
<dbReference type="PANTHER" id="PTHR43284:SF1">
    <property type="entry name" value="ASPARAGINE SYNTHETASE"/>
    <property type="match status" value="1"/>
</dbReference>
<comment type="similarity">
    <text evidence="2">Belongs to the asparagine synthetase family.</text>
</comment>
<protein>
    <recommendedName>
        <fullName evidence="3">asparagine synthase (glutamine-hydrolyzing)</fullName>
        <ecNumber evidence="3">6.3.5.4</ecNumber>
    </recommendedName>
</protein>
<dbReference type="GO" id="GO:0004066">
    <property type="term" value="F:asparagine synthase (glutamine-hydrolyzing) activity"/>
    <property type="evidence" value="ECO:0007669"/>
    <property type="project" value="UniProtKB-EC"/>
</dbReference>
<evidence type="ECO:0000256" key="7">
    <source>
        <dbReference type="ARBA" id="ARBA00048741"/>
    </source>
</evidence>
<dbReference type="Gene3D" id="3.40.50.620">
    <property type="entry name" value="HUPs"/>
    <property type="match status" value="1"/>
</dbReference>
<name>A0A0W0YV45_9GAMM</name>
<dbReference type="SUPFAM" id="SSF56235">
    <property type="entry name" value="N-terminal nucleophile aminohydrolases (Ntn hydrolases)"/>
    <property type="match status" value="1"/>
</dbReference>
<dbReference type="SUPFAM" id="SSF52402">
    <property type="entry name" value="Adenine nucleotide alpha hydrolases-like"/>
    <property type="match status" value="1"/>
</dbReference>
<comment type="caution">
    <text evidence="10">The sequence shown here is derived from an EMBL/GenBank/DDBJ whole genome shotgun (WGS) entry which is preliminary data.</text>
</comment>
<dbReference type="STRING" id="1122169.Lsha_1445"/>
<gene>
    <name evidence="10" type="ORF">Lsha_1445</name>
</gene>
<evidence type="ECO:0000256" key="5">
    <source>
        <dbReference type="ARBA" id="ARBA00022840"/>
    </source>
</evidence>
<keyword evidence="11" id="KW-1185">Reference proteome</keyword>
<organism evidence="10 11">
    <name type="scientific">Legionella shakespearei DSM 23087</name>
    <dbReference type="NCBI Taxonomy" id="1122169"/>
    <lineage>
        <taxon>Bacteria</taxon>
        <taxon>Pseudomonadati</taxon>
        <taxon>Pseudomonadota</taxon>
        <taxon>Gammaproteobacteria</taxon>
        <taxon>Legionellales</taxon>
        <taxon>Legionellaceae</taxon>
        <taxon>Legionella</taxon>
    </lineage>
</organism>
<dbReference type="InterPro" id="IPR051786">
    <property type="entry name" value="ASN_synthetase/amidase"/>
</dbReference>
<dbReference type="Gene3D" id="3.60.20.10">
    <property type="entry name" value="Glutamine Phosphoribosylpyrophosphate, subunit 1, domain 1"/>
    <property type="match status" value="1"/>
</dbReference>
<comment type="pathway">
    <text evidence="1">Amino-acid biosynthesis; L-asparagine biosynthesis; L-asparagine from L-aspartate (L-Gln route): step 1/1.</text>
</comment>
<sequence length="668" mass="76861">MCGITGVISLSGSKINTDRIKSMCDVIEHRGPDGAGYFLAQTGVHHPREQQYHQALTEKKYSSTMSMLPSIDDPQARNYLNAHHWDLYFGHRRLAILDLSPSGFQPISDISQNVWVTYNGEIYNFKEIRKELEGIGYEFFSTTDSEVLVNAYIEWGIECVTRFNGMFAFALWDKRRNKVFLARDRYGIKPLYYHKTRKNELVFASETKSILAYLEDKPKVNPNGIIEYFVFQNLISEQTLTQDVYLLPPGHYMEVYLGNDPKNIIKQHWDFNFTESTEIRSEEDYSGELAYLFEQAVKRQLVSDVEIGSYLSGGMDSGSITAVAANHLPYMKTFTVGFDLNNVSGLELSFDERAKSELLSYLYHTEHYEMVLKSGDMERCLNEFAWHMEEPRVGQSYPNFYAAKLASKFVKVVLSGTGGDELFAGYPWRYQLGDRHGNESKRVNEYFHFWQRLIKISDLNSAFGPLAAHVNTDLIKNTFYNVYNKHIDSGKNNFINNALYFEAKTFLHGLLLVEDKLSMAHSLETRVPFLDNDLVDFAQKIPVHLKVKKTSAEMQVDENRVGTKHQVSIKPGGDGKLILRKALSKYMPSEYLNAAKQGFSSPDNSWFKGQSIDLVKHRLLPRNAALYNYLDHDFVSSKIERHFSGIENQRLLIWSLLNFSYWIEIFGN</sequence>
<dbReference type="PANTHER" id="PTHR43284">
    <property type="entry name" value="ASPARAGINE SYNTHETASE (GLUTAMINE-HYDROLYZING)"/>
    <property type="match status" value="1"/>
</dbReference>
<keyword evidence="6" id="KW-0315">Glutamine amidotransferase</keyword>
<dbReference type="Proteomes" id="UP000054600">
    <property type="component" value="Unassembled WGS sequence"/>
</dbReference>
<keyword evidence="10" id="KW-0436">Ligase</keyword>
<accession>A0A0W0YV45</accession>
<dbReference type="CDD" id="cd00712">
    <property type="entry name" value="AsnB"/>
    <property type="match status" value="1"/>
</dbReference>
<dbReference type="EMBL" id="LNYW01000043">
    <property type="protein sequence ID" value="KTD60728.1"/>
    <property type="molecule type" value="Genomic_DNA"/>
</dbReference>
<dbReference type="PATRIC" id="fig|1122169.6.peg.1666"/>
<dbReference type="RefSeq" id="WP_018577601.1">
    <property type="nucleotide sequence ID" value="NZ_KB892404.1"/>
</dbReference>
<dbReference type="GO" id="GO:0005829">
    <property type="term" value="C:cytosol"/>
    <property type="evidence" value="ECO:0007669"/>
    <property type="project" value="TreeGrafter"/>
</dbReference>
<dbReference type="InterPro" id="IPR029055">
    <property type="entry name" value="Ntn_hydrolases_N"/>
</dbReference>
<keyword evidence="5 8" id="KW-0067">ATP-binding</keyword>
<dbReference type="GO" id="GO:0005524">
    <property type="term" value="F:ATP binding"/>
    <property type="evidence" value="ECO:0007669"/>
    <property type="project" value="UniProtKB-KW"/>
</dbReference>
<evidence type="ECO:0000256" key="8">
    <source>
        <dbReference type="PIRSR" id="PIRSR001589-2"/>
    </source>
</evidence>
<dbReference type="Pfam" id="PF00733">
    <property type="entry name" value="Asn_synthase"/>
    <property type="match status" value="1"/>
</dbReference>
<dbReference type="PROSITE" id="PS51278">
    <property type="entry name" value="GATASE_TYPE_2"/>
    <property type="match status" value="1"/>
</dbReference>
<reference evidence="10 11" key="1">
    <citation type="submission" date="2015-11" db="EMBL/GenBank/DDBJ databases">
        <title>Genomic analysis of 38 Legionella species identifies large and diverse effector repertoires.</title>
        <authorList>
            <person name="Burstein D."/>
            <person name="Amaro F."/>
            <person name="Zusman T."/>
            <person name="Lifshitz Z."/>
            <person name="Cohen O."/>
            <person name="Gilbert J.A."/>
            <person name="Pupko T."/>
            <person name="Shuman H.A."/>
            <person name="Segal G."/>
        </authorList>
    </citation>
    <scope>NUCLEOTIDE SEQUENCE [LARGE SCALE GENOMIC DNA]</scope>
    <source>
        <strain evidence="10 11">ATCC 49655</strain>
    </source>
</reference>
<dbReference type="Pfam" id="PF13537">
    <property type="entry name" value="GATase_7"/>
    <property type="match status" value="1"/>
</dbReference>
<feature type="binding site" evidence="8">
    <location>
        <position position="144"/>
    </location>
    <ligand>
        <name>L-glutamine</name>
        <dbReference type="ChEBI" id="CHEBI:58359"/>
    </ligand>
</feature>
<evidence type="ECO:0000313" key="10">
    <source>
        <dbReference type="EMBL" id="KTD60728.1"/>
    </source>
</evidence>
<dbReference type="InterPro" id="IPR001962">
    <property type="entry name" value="Asn_synthase"/>
</dbReference>
<evidence type="ECO:0000256" key="1">
    <source>
        <dbReference type="ARBA" id="ARBA00005187"/>
    </source>
</evidence>
<keyword evidence="4 8" id="KW-0547">Nucleotide-binding</keyword>
<dbReference type="InterPro" id="IPR014729">
    <property type="entry name" value="Rossmann-like_a/b/a_fold"/>
</dbReference>
<dbReference type="EC" id="6.3.5.4" evidence="3"/>
<evidence type="ECO:0000256" key="3">
    <source>
        <dbReference type="ARBA" id="ARBA00012737"/>
    </source>
</evidence>
<feature type="domain" description="Glutamine amidotransferase type-2" evidence="9">
    <location>
        <begin position="2"/>
        <end position="258"/>
    </location>
</feature>
<dbReference type="PIRSF" id="PIRSF001589">
    <property type="entry name" value="Asn_synthetase_glu-h"/>
    <property type="match status" value="1"/>
</dbReference>
<dbReference type="GO" id="GO:0006529">
    <property type="term" value="P:asparagine biosynthetic process"/>
    <property type="evidence" value="ECO:0007669"/>
    <property type="project" value="InterPro"/>
</dbReference>
<dbReference type="InterPro" id="IPR006426">
    <property type="entry name" value="Asn_synth_AEB"/>
</dbReference>
<feature type="binding site" evidence="8">
    <location>
        <begin position="415"/>
        <end position="416"/>
    </location>
    <ligand>
        <name>ATP</name>
        <dbReference type="ChEBI" id="CHEBI:30616"/>
    </ligand>
</feature>
<evidence type="ECO:0000259" key="9">
    <source>
        <dbReference type="PROSITE" id="PS51278"/>
    </source>
</evidence>
<evidence type="ECO:0000256" key="4">
    <source>
        <dbReference type="ARBA" id="ARBA00022741"/>
    </source>
</evidence>
<dbReference type="eggNOG" id="COG0367">
    <property type="taxonomic scope" value="Bacteria"/>
</dbReference>
<dbReference type="InterPro" id="IPR017932">
    <property type="entry name" value="GATase_2_dom"/>
</dbReference>
<dbReference type="AlphaFoldDB" id="A0A0W0YV45"/>
<evidence type="ECO:0000256" key="6">
    <source>
        <dbReference type="ARBA" id="ARBA00022962"/>
    </source>
</evidence>
<proteinExistence type="inferred from homology"/>
<dbReference type="InterPro" id="IPR033738">
    <property type="entry name" value="AsnB_N"/>
</dbReference>
<dbReference type="OrthoDB" id="9763290at2"/>
<comment type="catalytic activity">
    <reaction evidence="7">
        <text>L-aspartate + L-glutamine + ATP + H2O = L-asparagine + L-glutamate + AMP + diphosphate + H(+)</text>
        <dbReference type="Rhea" id="RHEA:12228"/>
        <dbReference type="ChEBI" id="CHEBI:15377"/>
        <dbReference type="ChEBI" id="CHEBI:15378"/>
        <dbReference type="ChEBI" id="CHEBI:29985"/>
        <dbReference type="ChEBI" id="CHEBI:29991"/>
        <dbReference type="ChEBI" id="CHEBI:30616"/>
        <dbReference type="ChEBI" id="CHEBI:33019"/>
        <dbReference type="ChEBI" id="CHEBI:58048"/>
        <dbReference type="ChEBI" id="CHEBI:58359"/>
        <dbReference type="ChEBI" id="CHEBI:456215"/>
        <dbReference type="EC" id="6.3.5.4"/>
    </reaction>
</comment>
<evidence type="ECO:0000256" key="2">
    <source>
        <dbReference type="ARBA" id="ARBA00005752"/>
    </source>
</evidence>
<evidence type="ECO:0000313" key="11">
    <source>
        <dbReference type="Proteomes" id="UP000054600"/>
    </source>
</evidence>
<dbReference type="NCBIfam" id="TIGR01536">
    <property type="entry name" value="asn_synth_AEB"/>
    <property type="match status" value="1"/>
</dbReference>